<protein>
    <recommendedName>
        <fullName evidence="3">FAR1 domain-containing protein</fullName>
    </recommendedName>
</protein>
<dbReference type="Proteomes" id="UP000596660">
    <property type="component" value="Unplaced"/>
</dbReference>
<accession>A0A803MT10</accession>
<dbReference type="PANTHER" id="PTHR47718:SF2">
    <property type="entry name" value="PROTEIN FAR1-RELATED SEQUENCE 5-LIKE"/>
    <property type="match status" value="1"/>
</dbReference>
<dbReference type="PANTHER" id="PTHR47718">
    <property type="entry name" value="OS01G0519700 PROTEIN"/>
    <property type="match status" value="1"/>
</dbReference>
<reference evidence="1" key="2">
    <citation type="submission" date="2021-03" db="UniProtKB">
        <authorList>
            <consortium name="EnsemblPlants"/>
        </authorList>
    </citation>
    <scope>IDENTIFICATION</scope>
</reference>
<reference evidence="1" key="1">
    <citation type="journal article" date="2017" name="Nature">
        <title>The genome of Chenopodium quinoa.</title>
        <authorList>
            <person name="Jarvis D.E."/>
            <person name="Ho Y.S."/>
            <person name="Lightfoot D.J."/>
            <person name="Schmoeckel S.M."/>
            <person name="Li B."/>
            <person name="Borm T.J.A."/>
            <person name="Ohyanagi H."/>
            <person name="Mineta K."/>
            <person name="Michell C.T."/>
            <person name="Saber N."/>
            <person name="Kharbatia N.M."/>
            <person name="Rupper R.R."/>
            <person name="Sharp A.R."/>
            <person name="Dally N."/>
            <person name="Boughton B.A."/>
            <person name="Woo Y.H."/>
            <person name="Gao G."/>
            <person name="Schijlen E.G.W.M."/>
            <person name="Guo X."/>
            <person name="Momin A.A."/>
            <person name="Negrao S."/>
            <person name="Al-Babili S."/>
            <person name="Gehring C."/>
            <person name="Roessner U."/>
            <person name="Jung C."/>
            <person name="Murphy K."/>
            <person name="Arold S.T."/>
            <person name="Gojobori T."/>
            <person name="van der Linden C.G."/>
            <person name="van Loo E.N."/>
            <person name="Jellen E.N."/>
            <person name="Maughan P.J."/>
            <person name="Tester M."/>
        </authorList>
    </citation>
    <scope>NUCLEOTIDE SEQUENCE [LARGE SCALE GENOMIC DNA]</scope>
    <source>
        <strain evidence="1">cv. PI 614886</strain>
    </source>
</reference>
<sequence>MEFDSVEDAWNFLLQYEGKMGFNVRKNYENRGKDGQVHDFVSEHNHVLHPPKTSHLLSSQRKISEIQAIDIELVDDSKIRPRAAHEFIGAHVGGSSNLGYTHQDHKNYLR</sequence>
<name>A0A803MT10_CHEQI</name>
<dbReference type="EnsemblPlants" id="AUR62034711-RA">
    <property type="protein sequence ID" value="AUR62034711-RA:cds"/>
    <property type="gene ID" value="AUR62034711"/>
</dbReference>
<keyword evidence="2" id="KW-1185">Reference proteome</keyword>
<dbReference type="AlphaFoldDB" id="A0A803MT10"/>
<evidence type="ECO:0000313" key="2">
    <source>
        <dbReference type="Proteomes" id="UP000596660"/>
    </source>
</evidence>
<dbReference type="Gramene" id="AUR62034711-RA">
    <property type="protein sequence ID" value="AUR62034711-RA:cds"/>
    <property type="gene ID" value="AUR62034711"/>
</dbReference>
<proteinExistence type="predicted"/>
<evidence type="ECO:0000313" key="1">
    <source>
        <dbReference type="EnsemblPlants" id="AUR62034711-RA:cds"/>
    </source>
</evidence>
<evidence type="ECO:0008006" key="3">
    <source>
        <dbReference type="Google" id="ProtNLM"/>
    </source>
</evidence>
<organism evidence="1 2">
    <name type="scientific">Chenopodium quinoa</name>
    <name type="common">Quinoa</name>
    <dbReference type="NCBI Taxonomy" id="63459"/>
    <lineage>
        <taxon>Eukaryota</taxon>
        <taxon>Viridiplantae</taxon>
        <taxon>Streptophyta</taxon>
        <taxon>Embryophyta</taxon>
        <taxon>Tracheophyta</taxon>
        <taxon>Spermatophyta</taxon>
        <taxon>Magnoliopsida</taxon>
        <taxon>eudicotyledons</taxon>
        <taxon>Gunneridae</taxon>
        <taxon>Pentapetalae</taxon>
        <taxon>Caryophyllales</taxon>
        <taxon>Chenopodiaceae</taxon>
        <taxon>Chenopodioideae</taxon>
        <taxon>Atripliceae</taxon>
        <taxon>Chenopodium</taxon>
    </lineage>
</organism>